<dbReference type="InterPro" id="IPR013641">
    <property type="entry name" value="KTI12/PSTK"/>
</dbReference>
<dbReference type="Pfam" id="PF01294">
    <property type="entry name" value="Ribosomal_L13e"/>
    <property type="match status" value="1"/>
</dbReference>
<dbReference type="SUPFAM" id="SSF52540">
    <property type="entry name" value="P-loop containing nucleoside triphosphate hydrolases"/>
    <property type="match status" value="1"/>
</dbReference>
<dbReference type="Pfam" id="PF08433">
    <property type="entry name" value="KTI12"/>
    <property type="match status" value="1"/>
</dbReference>
<evidence type="ECO:0000256" key="3">
    <source>
        <dbReference type="ARBA" id="ARBA00022840"/>
    </source>
</evidence>
<evidence type="ECO:0000256" key="7">
    <source>
        <dbReference type="ARBA" id="ARBA00058367"/>
    </source>
</evidence>
<protein>
    <recommendedName>
        <fullName evidence="9">60S ribosomal protein L13</fullName>
    </recommendedName>
</protein>
<dbReference type="InterPro" id="IPR027417">
    <property type="entry name" value="P-loop_NTPase"/>
</dbReference>
<comment type="function">
    <text evidence="7">Component of the ribosome, a large ribonucleoprotein complex responsible for the synthesis of proteins in the cell. The small ribosomal subunit (SSU) binds messenger RNAs (mRNAs) and translates the encoded message by selecting cognate aminoacyl-transfer RNA (tRNA) molecules. The large subunit (LSU) contains the ribosomal catalytic site termed the peptidyl transferase center (PTC), which catalyzes the formation of peptide bonds, thereby polymerizing the amino acids delivered by tRNAs into a polypeptide chain. The nascent polypeptides leave the ribosome through a tunnel in the LSU and interact with protein factors that function in enzymatic processing, targeting, and the membrane insertion of nascent chains at the exit of the ribosomal tunnel. As part of the LSU, it is probably required for its formation and the maturation of rRNAs.</text>
</comment>
<name>A0ABD2C6P2_VESSQ</name>
<dbReference type="Gene3D" id="1.20.5.110">
    <property type="match status" value="1"/>
</dbReference>
<keyword evidence="3" id="KW-0067">ATP-binding</keyword>
<evidence type="ECO:0000313" key="11">
    <source>
        <dbReference type="Proteomes" id="UP001607302"/>
    </source>
</evidence>
<comment type="similarity">
    <text evidence="1 9">Belongs to the eukaryotic ribosomal protein eL13 family.</text>
</comment>
<dbReference type="InterPro" id="IPR018256">
    <property type="entry name" value="Ribosomal_eL13_CS"/>
</dbReference>
<keyword evidence="4 9" id="KW-0689">Ribosomal protein</keyword>
<dbReference type="GO" id="GO:0005840">
    <property type="term" value="C:ribosome"/>
    <property type="evidence" value="ECO:0007669"/>
    <property type="project" value="UniProtKB-KW"/>
</dbReference>
<dbReference type="GO" id="GO:0005524">
    <property type="term" value="F:ATP binding"/>
    <property type="evidence" value="ECO:0007669"/>
    <property type="project" value="UniProtKB-KW"/>
</dbReference>
<gene>
    <name evidence="10" type="ORF">V1478_000555</name>
</gene>
<dbReference type="GO" id="GO:0006357">
    <property type="term" value="P:regulation of transcription by RNA polymerase II"/>
    <property type="evidence" value="ECO:0007669"/>
    <property type="project" value="UniProtKB-ARBA"/>
</dbReference>
<evidence type="ECO:0000256" key="4">
    <source>
        <dbReference type="ARBA" id="ARBA00022980"/>
    </source>
</evidence>
<dbReference type="EMBL" id="JAUDFV010000020">
    <property type="protein sequence ID" value="KAL2740414.1"/>
    <property type="molecule type" value="Genomic_DNA"/>
</dbReference>
<dbReference type="FunFam" id="3.40.50.300:FF:000827">
    <property type="entry name" value="KTI12 chromatin-associated homolog"/>
    <property type="match status" value="1"/>
</dbReference>
<dbReference type="InterPro" id="IPR001380">
    <property type="entry name" value="Ribosomal_eL13"/>
</dbReference>
<organism evidence="10 11">
    <name type="scientific">Vespula squamosa</name>
    <name type="common">Southern yellow jacket</name>
    <name type="synonym">Wasp</name>
    <dbReference type="NCBI Taxonomy" id="30214"/>
    <lineage>
        <taxon>Eukaryota</taxon>
        <taxon>Metazoa</taxon>
        <taxon>Ecdysozoa</taxon>
        <taxon>Arthropoda</taxon>
        <taxon>Hexapoda</taxon>
        <taxon>Insecta</taxon>
        <taxon>Pterygota</taxon>
        <taxon>Neoptera</taxon>
        <taxon>Endopterygota</taxon>
        <taxon>Hymenoptera</taxon>
        <taxon>Apocrita</taxon>
        <taxon>Aculeata</taxon>
        <taxon>Vespoidea</taxon>
        <taxon>Vespidae</taxon>
        <taxon>Vespinae</taxon>
        <taxon>Vespula</taxon>
    </lineage>
</organism>
<dbReference type="PANTHER" id="PTHR11722">
    <property type="entry name" value="60S RIBOSOMAL PROTEIN L13"/>
    <property type="match status" value="1"/>
</dbReference>
<keyword evidence="2" id="KW-0547">Nucleotide-binding</keyword>
<keyword evidence="11" id="KW-1185">Reference proteome</keyword>
<evidence type="ECO:0000256" key="5">
    <source>
        <dbReference type="ARBA" id="ARBA00023274"/>
    </source>
</evidence>
<dbReference type="HAMAP" id="MF_00499">
    <property type="entry name" value="Ribosomal_eL13"/>
    <property type="match status" value="1"/>
</dbReference>
<dbReference type="AlphaFoldDB" id="A0ABD2C6P2"/>
<comment type="caution">
    <text evidence="10">The sequence shown here is derived from an EMBL/GenBank/DDBJ whole genome shotgun (WGS) entry which is preliminary data.</text>
</comment>
<dbReference type="FunFam" id="1.20.5.110:FF:000003">
    <property type="entry name" value="60S ribosomal protein L13"/>
    <property type="match status" value="1"/>
</dbReference>
<comment type="similarity">
    <text evidence="6">Belongs to the KTI12 family.</text>
</comment>
<evidence type="ECO:0000256" key="2">
    <source>
        <dbReference type="ARBA" id="ARBA00022741"/>
    </source>
</evidence>
<dbReference type="GO" id="GO:1990904">
    <property type="term" value="C:ribonucleoprotein complex"/>
    <property type="evidence" value="ECO:0007669"/>
    <property type="project" value="UniProtKB-KW"/>
</dbReference>
<evidence type="ECO:0000256" key="6">
    <source>
        <dbReference type="ARBA" id="ARBA00025768"/>
    </source>
</evidence>
<keyword evidence="5 9" id="KW-0687">Ribonucleoprotein</keyword>
<accession>A0ABD2C6P2</accession>
<evidence type="ECO:0000256" key="1">
    <source>
        <dbReference type="ARBA" id="ARBA00005640"/>
    </source>
</evidence>
<dbReference type="PANTHER" id="PTHR11722:SF0">
    <property type="entry name" value="LARGE RIBOSOMAL SUBUNIT PROTEIN EL13"/>
    <property type="match status" value="1"/>
</dbReference>
<dbReference type="Proteomes" id="UP001607302">
    <property type="component" value="Unassembled WGS sequence"/>
</dbReference>
<reference evidence="10 11" key="1">
    <citation type="journal article" date="2024" name="Ann. Entomol. Soc. Am.">
        <title>Genomic analyses of the southern and eastern yellowjacket wasps (Hymenoptera: Vespidae) reveal evolutionary signatures of social life.</title>
        <authorList>
            <person name="Catto M.A."/>
            <person name="Caine P.B."/>
            <person name="Orr S.E."/>
            <person name="Hunt B.G."/>
            <person name="Goodisman M.A.D."/>
        </authorList>
    </citation>
    <scope>NUCLEOTIDE SEQUENCE [LARGE SCALE GENOMIC DNA]</scope>
    <source>
        <strain evidence="10">233</strain>
        <tissue evidence="10">Head and thorax</tissue>
    </source>
</reference>
<dbReference type="GO" id="GO:0006400">
    <property type="term" value="P:tRNA modification"/>
    <property type="evidence" value="ECO:0007669"/>
    <property type="project" value="UniProtKB-ARBA"/>
</dbReference>
<proteinExistence type="inferred from homology"/>
<evidence type="ECO:0000313" key="10">
    <source>
        <dbReference type="EMBL" id="KAL2740414.1"/>
    </source>
</evidence>
<dbReference type="PROSITE" id="PS01104">
    <property type="entry name" value="RIBOSOMAL_L13E"/>
    <property type="match status" value="1"/>
</dbReference>
<evidence type="ECO:0000256" key="9">
    <source>
        <dbReference type="RuleBase" id="RU000572"/>
    </source>
</evidence>
<comment type="subunit">
    <text evidence="8">Component of the 60S large ribosomal subunit (LSU).</text>
</comment>
<evidence type="ECO:0000256" key="8">
    <source>
        <dbReference type="ARBA" id="ARBA00065437"/>
    </source>
</evidence>
<sequence length="552" mass="64048">MGKRNNMIPNGHFHKDWQRFVKTWFNQPARKYRRRQNRIKKARAVAPRPVNLLRPVVHCPTFRYHTKVRAGKGFTLQELKASGLNKRYARTIGIAVDPRRRNKSIESLQTNAQRLKEYKANLILFPINEKKPKKGDASEEEMKVATQVKGEVMPVRRQPAIKAKKHVVTEDEKKFSAYITLRKARADARLVGIRAKRVKDATENPDDVTKIGKDKKSKNSLRERKHINNSESFASHLINRVSLVDKRQPVIICNTSLGAYKRPSSFLFTLNSSRPAHRMPLIVITGIPCSGKTTRTLQLKEYLEKEVKKRVNIITETDVISKTGYDRNSFYSDSKKEKCIRSDIKSMAQRILNPNDVLIIDGSNYIKGYRYEIYCMSKLYKTPQCTIHCDIPIEHAWLWNEKRPVSEQYSREIFDALVMRYETPDSKNRWDAPLFAVMPEDDLKLDDIYKSLYEVKAPKPNQSTQCPPLSSTNYLYELDRITQDITNAILSAKQLGIENDIKIPQYGLTVQKTGNTPQMMRLRRQFLTYSKMHQINIDQIGLLFVQYLNKSL</sequence>
<dbReference type="Gene3D" id="3.40.50.300">
    <property type="entry name" value="P-loop containing nucleotide triphosphate hydrolases"/>
    <property type="match status" value="1"/>
</dbReference>